<dbReference type="GO" id="GO:0046654">
    <property type="term" value="P:tetrahydrofolate biosynthetic process"/>
    <property type="evidence" value="ECO:0007669"/>
    <property type="project" value="TreeGrafter"/>
</dbReference>
<evidence type="ECO:0000256" key="4">
    <source>
        <dbReference type="ARBA" id="ARBA00009503"/>
    </source>
</evidence>
<dbReference type="GO" id="GO:0046872">
    <property type="term" value="F:metal ion binding"/>
    <property type="evidence" value="ECO:0007669"/>
    <property type="project" value="UniProtKB-KW"/>
</dbReference>
<proteinExistence type="inferred from homology"/>
<dbReference type="NCBIfam" id="TIGR01496">
    <property type="entry name" value="DHPS"/>
    <property type="match status" value="1"/>
</dbReference>
<dbReference type="Pfam" id="PF00809">
    <property type="entry name" value="Pterin_bind"/>
    <property type="match status" value="1"/>
</dbReference>
<dbReference type="GO" id="GO:0005829">
    <property type="term" value="C:cytosol"/>
    <property type="evidence" value="ECO:0007669"/>
    <property type="project" value="TreeGrafter"/>
</dbReference>
<dbReference type="CDD" id="cd00739">
    <property type="entry name" value="DHPS"/>
    <property type="match status" value="1"/>
</dbReference>
<feature type="domain" description="Pterin-binding" evidence="13">
    <location>
        <begin position="7"/>
        <end position="259"/>
    </location>
</feature>
<gene>
    <name evidence="14" type="primary">folP</name>
    <name evidence="14" type="ORF">HQ497_08850</name>
</gene>
<evidence type="ECO:0000256" key="10">
    <source>
        <dbReference type="ARBA" id="ARBA00022909"/>
    </source>
</evidence>
<dbReference type="InterPro" id="IPR011005">
    <property type="entry name" value="Dihydropteroate_synth-like_sf"/>
</dbReference>
<accession>A0A973AA69</accession>
<evidence type="ECO:0000313" key="15">
    <source>
        <dbReference type="Proteomes" id="UP000754644"/>
    </source>
</evidence>
<evidence type="ECO:0000256" key="12">
    <source>
        <dbReference type="RuleBase" id="RU361205"/>
    </source>
</evidence>
<comment type="similarity">
    <text evidence="4 12">Belongs to the DHPS family.</text>
</comment>
<sequence length="272" mass="29203">MQPIKRPMVMGILNVTPDSFVDGGRYLASAQALEHARQMIRDGVDIIDIGGESTRPGAAVVSVDDELRRIIPVIEALRAESSIPISIDTSTPEVMRQAAMIGVDMINDVRALRRPGALAAAAATGLPVCLMHMQGDPQTMQLAPTYGNLLVEICGFFEARILACEAAGIPRARIILDPGFGFGKTMEHNLQLINRLDEFMMFDCPILVGLSRKSTIGQVLGDLTVDRLQGSVAGALMAYMKGASLLRVHDVAETVQALRIVKAIQGEGLGDQ</sequence>
<dbReference type="PANTHER" id="PTHR20941">
    <property type="entry name" value="FOLATE SYNTHESIS PROTEINS"/>
    <property type="match status" value="1"/>
</dbReference>
<comment type="catalytic activity">
    <reaction evidence="1">
        <text>(7,8-dihydropterin-6-yl)methyl diphosphate + 4-aminobenzoate = 7,8-dihydropteroate + diphosphate</text>
        <dbReference type="Rhea" id="RHEA:19949"/>
        <dbReference type="ChEBI" id="CHEBI:17836"/>
        <dbReference type="ChEBI" id="CHEBI:17839"/>
        <dbReference type="ChEBI" id="CHEBI:33019"/>
        <dbReference type="ChEBI" id="CHEBI:72950"/>
        <dbReference type="EC" id="2.5.1.15"/>
    </reaction>
</comment>
<organism evidence="14 15">
    <name type="scientific">SAR86 cluster bacterium</name>
    <dbReference type="NCBI Taxonomy" id="2030880"/>
    <lineage>
        <taxon>Bacteria</taxon>
        <taxon>Pseudomonadati</taxon>
        <taxon>Pseudomonadota</taxon>
        <taxon>Gammaproteobacteria</taxon>
        <taxon>SAR86 cluster</taxon>
    </lineage>
</organism>
<reference evidence="14" key="1">
    <citation type="submission" date="2020-05" db="EMBL/GenBank/DDBJ databases">
        <title>Sulfur intermediates as new biogeochemical hubs in an aquatic model microbial ecosystem.</title>
        <authorList>
            <person name="Vigneron A."/>
        </authorList>
    </citation>
    <scope>NUCLEOTIDE SEQUENCE</scope>
    <source>
        <strain evidence="14">Bin.250</strain>
    </source>
</reference>
<dbReference type="Gene3D" id="3.20.20.20">
    <property type="entry name" value="Dihydropteroate synthase-like"/>
    <property type="match status" value="1"/>
</dbReference>
<comment type="function">
    <text evidence="12">Catalyzes the condensation of para-aminobenzoate (pABA) with 6-hydroxymethyl-7,8-dihydropterin diphosphate (DHPt-PP) to form 7,8-dihydropteroate (H2Pte), the immediate precursor of folate derivatives.</text>
</comment>
<dbReference type="GO" id="GO:0046656">
    <property type="term" value="P:folic acid biosynthetic process"/>
    <property type="evidence" value="ECO:0007669"/>
    <property type="project" value="UniProtKB-KW"/>
</dbReference>
<dbReference type="PROSITE" id="PS50972">
    <property type="entry name" value="PTERIN_BINDING"/>
    <property type="match status" value="1"/>
</dbReference>
<evidence type="ECO:0000256" key="9">
    <source>
        <dbReference type="ARBA" id="ARBA00022842"/>
    </source>
</evidence>
<dbReference type="InterPro" id="IPR045031">
    <property type="entry name" value="DHP_synth-like"/>
</dbReference>
<keyword evidence="8 12" id="KW-0479">Metal-binding</keyword>
<dbReference type="PROSITE" id="PS00792">
    <property type="entry name" value="DHPS_1"/>
    <property type="match status" value="1"/>
</dbReference>
<comment type="pathway">
    <text evidence="3 12">Cofactor biosynthesis; tetrahydrofolate biosynthesis; 7,8-dihydrofolate from 2-amino-4-hydroxy-6-hydroxymethyl-7,8-dihydropteridine diphosphate and 4-aminobenzoate: step 1/2.</text>
</comment>
<evidence type="ECO:0000256" key="8">
    <source>
        <dbReference type="ARBA" id="ARBA00022723"/>
    </source>
</evidence>
<dbReference type="InterPro" id="IPR000489">
    <property type="entry name" value="Pterin-binding_dom"/>
</dbReference>
<keyword evidence="7 12" id="KW-0808">Transferase</keyword>
<evidence type="ECO:0000256" key="7">
    <source>
        <dbReference type="ARBA" id="ARBA00022679"/>
    </source>
</evidence>
<evidence type="ECO:0000256" key="3">
    <source>
        <dbReference type="ARBA" id="ARBA00004763"/>
    </source>
</evidence>
<keyword evidence="9 12" id="KW-0460">Magnesium</keyword>
<evidence type="ECO:0000259" key="13">
    <source>
        <dbReference type="PROSITE" id="PS50972"/>
    </source>
</evidence>
<dbReference type="EC" id="2.5.1.15" evidence="5 12"/>
<name>A0A973AA69_9GAMM</name>
<evidence type="ECO:0000256" key="2">
    <source>
        <dbReference type="ARBA" id="ARBA00001946"/>
    </source>
</evidence>
<keyword evidence="10 12" id="KW-0289">Folate biosynthesis</keyword>
<dbReference type="FunFam" id="3.20.20.20:FF:000006">
    <property type="entry name" value="Dihydropteroate synthase"/>
    <property type="match status" value="1"/>
</dbReference>
<evidence type="ECO:0000313" key="14">
    <source>
        <dbReference type="EMBL" id="NQV65461.1"/>
    </source>
</evidence>
<dbReference type="InterPro" id="IPR006390">
    <property type="entry name" value="DHP_synth_dom"/>
</dbReference>
<dbReference type="GO" id="GO:0004156">
    <property type="term" value="F:dihydropteroate synthase activity"/>
    <property type="evidence" value="ECO:0007669"/>
    <property type="project" value="UniProtKB-EC"/>
</dbReference>
<evidence type="ECO:0000256" key="5">
    <source>
        <dbReference type="ARBA" id="ARBA00012458"/>
    </source>
</evidence>
<dbReference type="PROSITE" id="PS00793">
    <property type="entry name" value="DHPS_2"/>
    <property type="match status" value="1"/>
</dbReference>
<evidence type="ECO:0000256" key="11">
    <source>
        <dbReference type="ARBA" id="ARBA00030193"/>
    </source>
</evidence>
<protein>
    <recommendedName>
        <fullName evidence="6 12">Dihydropteroate synthase</fullName>
        <shortName evidence="12">DHPS</shortName>
        <ecNumber evidence="5 12">2.5.1.15</ecNumber>
    </recommendedName>
    <alternativeName>
        <fullName evidence="11 12">Dihydropteroate pyrophosphorylase</fullName>
    </alternativeName>
</protein>
<evidence type="ECO:0000256" key="1">
    <source>
        <dbReference type="ARBA" id="ARBA00000012"/>
    </source>
</evidence>
<dbReference type="PANTHER" id="PTHR20941:SF1">
    <property type="entry name" value="FOLIC ACID SYNTHESIS PROTEIN FOL1"/>
    <property type="match status" value="1"/>
</dbReference>
<comment type="cofactor">
    <cofactor evidence="2 12">
        <name>Mg(2+)</name>
        <dbReference type="ChEBI" id="CHEBI:18420"/>
    </cofactor>
</comment>
<dbReference type="EMBL" id="JABMOJ010000329">
    <property type="protein sequence ID" value="NQV65461.1"/>
    <property type="molecule type" value="Genomic_DNA"/>
</dbReference>
<dbReference type="AlphaFoldDB" id="A0A973AA69"/>
<comment type="caution">
    <text evidence="14">The sequence shown here is derived from an EMBL/GenBank/DDBJ whole genome shotgun (WGS) entry which is preliminary data.</text>
</comment>
<dbReference type="SUPFAM" id="SSF51717">
    <property type="entry name" value="Dihydropteroate synthetase-like"/>
    <property type="match status" value="1"/>
</dbReference>
<evidence type="ECO:0000256" key="6">
    <source>
        <dbReference type="ARBA" id="ARBA00016919"/>
    </source>
</evidence>
<dbReference type="Proteomes" id="UP000754644">
    <property type="component" value="Unassembled WGS sequence"/>
</dbReference>